<feature type="compositionally biased region" description="Polar residues" evidence="2">
    <location>
        <begin position="43"/>
        <end position="54"/>
    </location>
</feature>
<evidence type="ECO:0008006" key="5">
    <source>
        <dbReference type="Google" id="ProtNLM"/>
    </source>
</evidence>
<evidence type="ECO:0000256" key="1">
    <source>
        <dbReference type="ARBA" id="ARBA00022723"/>
    </source>
</evidence>
<dbReference type="GO" id="GO:0046872">
    <property type="term" value="F:metal ion binding"/>
    <property type="evidence" value="ECO:0007669"/>
    <property type="project" value="UniProtKB-KW"/>
</dbReference>
<feature type="region of interest" description="Disordered" evidence="2">
    <location>
        <begin position="1"/>
        <end position="69"/>
    </location>
</feature>
<sequence>MLSSNNESSGSHAAQQGPFNQPSGSQIQVDALSEERAGISAGASLSVNNSNSSDARVGDGKESTGTISRVQPATETLEERIVAVLRCEVCFDLRRTSMYLCKEGHSICAPCLTDLSAEARIYRVPPKCLCCETDISVTVRNIAVERAIQELSSNCQYCNEKLPYKFLDNHERYECNVYPTMCKNVRIGCDWQGPRNQVPEHESNCELLRRSCQDIVTNLQTLKSKHEAEKNLFRNIADLLNYEMIAFTDLQFRPCYIENDLFYETKVFLVFGRIWMVRARIDFRDDPNHFGINSILYQLILRTETDLSLQIQFVALKGPYSNVQISPQIYKFDFNANNLESNYGVLPLKDANDYAQFMASRDVNFRIAMFLSN</sequence>
<dbReference type="EnsemblMetazoa" id="GAUT041137-RA">
    <property type="protein sequence ID" value="GAUT041137-PA"/>
    <property type="gene ID" value="GAUT041137"/>
</dbReference>
<dbReference type="GO" id="GO:0005634">
    <property type="term" value="C:nucleus"/>
    <property type="evidence" value="ECO:0007669"/>
    <property type="project" value="TreeGrafter"/>
</dbReference>
<dbReference type="AlphaFoldDB" id="A0A1A9VLU2"/>
<dbReference type="Proteomes" id="UP000078200">
    <property type="component" value="Unassembled WGS sequence"/>
</dbReference>
<accession>A0A1A9VLU2</accession>
<feature type="compositionally biased region" description="Polar residues" evidence="2">
    <location>
        <begin position="1"/>
        <end position="28"/>
    </location>
</feature>
<dbReference type="STRING" id="7395.A0A1A9VLU2"/>
<dbReference type="PANTHER" id="PTHR23059:SF4">
    <property type="entry name" value="ZINC FINGER TRAF-TYPE-CONTAINING PROTEIN 1"/>
    <property type="match status" value="1"/>
</dbReference>
<evidence type="ECO:0000313" key="3">
    <source>
        <dbReference type="EnsemblMetazoa" id="GAUT041137-PA"/>
    </source>
</evidence>
<dbReference type="InterPro" id="IPR013083">
    <property type="entry name" value="Znf_RING/FYVE/PHD"/>
</dbReference>
<protein>
    <recommendedName>
        <fullName evidence="5">TRAF-type domain-containing protein</fullName>
    </recommendedName>
</protein>
<dbReference type="Gene3D" id="3.30.40.10">
    <property type="entry name" value="Zinc/RING finger domain, C3HC4 (zinc finger)"/>
    <property type="match status" value="1"/>
</dbReference>
<proteinExistence type="predicted"/>
<keyword evidence="4" id="KW-1185">Reference proteome</keyword>
<keyword evidence="1" id="KW-0479">Metal-binding</keyword>
<dbReference type="InterPro" id="IPR039338">
    <property type="entry name" value="ZFTRAF1"/>
</dbReference>
<evidence type="ECO:0000256" key="2">
    <source>
        <dbReference type="SAM" id="MobiDB-lite"/>
    </source>
</evidence>
<name>A0A1A9VLU2_GLOAU</name>
<organism evidence="3 4">
    <name type="scientific">Glossina austeni</name>
    <name type="common">Savannah tsetse fly</name>
    <dbReference type="NCBI Taxonomy" id="7395"/>
    <lineage>
        <taxon>Eukaryota</taxon>
        <taxon>Metazoa</taxon>
        <taxon>Ecdysozoa</taxon>
        <taxon>Arthropoda</taxon>
        <taxon>Hexapoda</taxon>
        <taxon>Insecta</taxon>
        <taxon>Pterygota</taxon>
        <taxon>Neoptera</taxon>
        <taxon>Endopterygota</taxon>
        <taxon>Diptera</taxon>
        <taxon>Brachycera</taxon>
        <taxon>Muscomorpha</taxon>
        <taxon>Hippoboscoidea</taxon>
        <taxon>Glossinidae</taxon>
        <taxon>Glossina</taxon>
    </lineage>
</organism>
<dbReference type="PANTHER" id="PTHR23059">
    <property type="entry name" value="CYSTEINE AND HISTIDINE-RICH PROTEIN 1"/>
    <property type="match status" value="1"/>
</dbReference>
<reference evidence="3" key="1">
    <citation type="submission" date="2020-05" db="UniProtKB">
        <authorList>
            <consortium name="EnsemblMetazoa"/>
        </authorList>
    </citation>
    <scope>IDENTIFICATION</scope>
    <source>
        <strain evidence="3">TTRI</strain>
    </source>
</reference>
<evidence type="ECO:0000313" key="4">
    <source>
        <dbReference type="Proteomes" id="UP000078200"/>
    </source>
</evidence>
<dbReference type="SUPFAM" id="SSF49599">
    <property type="entry name" value="TRAF domain-like"/>
    <property type="match status" value="1"/>
</dbReference>
<dbReference type="VEuPathDB" id="VectorBase:GAUT041137"/>